<dbReference type="EMBL" id="VYZN01000060">
    <property type="protein sequence ID" value="KAE9525459.1"/>
    <property type="molecule type" value="Genomic_DNA"/>
</dbReference>
<dbReference type="Proteomes" id="UP000475862">
    <property type="component" value="Unassembled WGS sequence"/>
</dbReference>
<dbReference type="InterPro" id="IPR018119">
    <property type="entry name" value="Strictosidine_synth_cons-reg"/>
</dbReference>
<dbReference type="Pfam" id="PF03088">
    <property type="entry name" value="Str_synth"/>
    <property type="match status" value="1"/>
</dbReference>
<name>A0A6G0T4B1_APHGL</name>
<protein>
    <recommendedName>
        <fullName evidence="4">Strictosidine synthase conserved region domain-containing protein</fullName>
    </recommendedName>
</protein>
<evidence type="ECO:0000256" key="1">
    <source>
        <dbReference type="ARBA" id="ARBA00009191"/>
    </source>
</evidence>
<comment type="caution">
    <text evidence="5">The sequence shown here is derived from an EMBL/GenBank/DDBJ whole genome shotgun (WGS) entry which is preliminary data.</text>
</comment>
<dbReference type="InterPro" id="IPR011042">
    <property type="entry name" value="6-blade_b-propeller_TolB-like"/>
</dbReference>
<evidence type="ECO:0000256" key="3">
    <source>
        <dbReference type="ARBA" id="ARBA00023180"/>
    </source>
</evidence>
<evidence type="ECO:0000259" key="4">
    <source>
        <dbReference type="Pfam" id="PF03088"/>
    </source>
</evidence>
<feature type="domain" description="Strictosidine synthase conserved region" evidence="4">
    <location>
        <begin position="168"/>
        <end position="254"/>
    </location>
</feature>
<organism evidence="5 6">
    <name type="scientific">Aphis glycines</name>
    <name type="common">Soybean aphid</name>
    <dbReference type="NCBI Taxonomy" id="307491"/>
    <lineage>
        <taxon>Eukaryota</taxon>
        <taxon>Metazoa</taxon>
        <taxon>Ecdysozoa</taxon>
        <taxon>Arthropoda</taxon>
        <taxon>Hexapoda</taxon>
        <taxon>Insecta</taxon>
        <taxon>Pterygota</taxon>
        <taxon>Neoptera</taxon>
        <taxon>Paraneoptera</taxon>
        <taxon>Hemiptera</taxon>
        <taxon>Sternorrhyncha</taxon>
        <taxon>Aphidomorpha</taxon>
        <taxon>Aphidoidea</taxon>
        <taxon>Aphididae</taxon>
        <taxon>Aphidini</taxon>
        <taxon>Aphis</taxon>
        <taxon>Aphis</taxon>
    </lineage>
</organism>
<sequence>MTIANLLLKFGVYSSALVGFFTLLPLTHNVTFTEYTVTPQKPFTGPLALNDKLSGISKLFEDQIVGPEGLLYYNNTLYTTLHYGHVVKIVNNEIVPVVKFGKVCDGLYEEHICGRPLGLNIDKSGFLYVADAYYGVFKVNLNSNLYGAKEQLVSMDEVIDGAQPKLPNSVIVASDGSVYWTDSDTNYKLHDGVYSLFVDGTGRLLKYDPKTKKNTVLMKNLQFANGVELSNDESFILVSETGKYCVHKYYLKGPKAGKSEIFIDGLPGMPDNIKRNSKGSFYIPLVSTRTPILESIGEYPTIRMIATKFLGIIDFTLLKINSFYPNLYCKKAMHWIGHFESMVLIKSMTKQRFSILKVNEKGKLLSSYHSTDGKVSGICDVEVVGDKLYLGSPFNHFLGVIKLPQGFL</sequence>
<keyword evidence="6" id="KW-1185">Reference proteome</keyword>
<dbReference type="Gene3D" id="2.120.10.30">
    <property type="entry name" value="TolB, C-terminal domain"/>
    <property type="match status" value="1"/>
</dbReference>
<keyword evidence="2" id="KW-0597">Phosphoprotein</keyword>
<accession>A0A6G0T4B1</accession>
<dbReference type="SUPFAM" id="SSF63829">
    <property type="entry name" value="Calcium-dependent phosphotriesterase"/>
    <property type="match status" value="1"/>
</dbReference>
<gene>
    <name evidence="5" type="ORF">AGLY_014259</name>
</gene>
<evidence type="ECO:0000256" key="2">
    <source>
        <dbReference type="ARBA" id="ARBA00022553"/>
    </source>
</evidence>
<evidence type="ECO:0000313" key="6">
    <source>
        <dbReference type="Proteomes" id="UP000475862"/>
    </source>
</evidence>
<keyword evidence="3" id="KW-0325">Glycoprotein</keyword>
<reference evidence="5 6" key="1">
    <citation type="submission" date="2019-08" db="EMBL/GenBank/DDBJ databases">
        <title>The genome of the soybean aphid Biotype 1, its phylome, world population structure and adaptation to the North American continent.</title>
        <authorList>
            <person name="Giordano R."/>
            <person name="Donthu R.K."/>
            <person name="Hernandez A.G."/>
            <person name="Wright C.L."/>
            <person name="Zimin A.V."/>
        </authorList>
    </citation>
    <scope>NUCLEOTIDE SEQUENCE [LARGE SCALE GENOMIC DNA]</scope>
    <source>
        <tissue evidence="5">Whole aphids</tissue>
    </source>
</reference>
<dbReference type="OrthoDB" id="5307922at2759"/>
<dbReference type="GO" id="GO:0016787">
    <property type="term" value="F:hydrolase activity"/>
    <property type="evidence" value="ECO:0007669"/>
    <property type="project" value="TreeGrafter"/>
</dbReference>
<dbReference type="GO" id="GO:0012505">
    <property type="term" value="C:endomembrane system"/>
    <property type="evidence" value="ECO:0007669"/>
    <property type="project" value="TreeGrafter"/>
</dbReference>
<dbReference type="PANTHER" id="PTHR10426">
    <property type="entry name" value="STRICTOSIDINE SYNTHASE-RELATED"/>
    <property type="match status" value="1"/>
</dbReference>
<proteinExistence type="inferred from homology"/>
<dbReference type="AlphaFoldDB" id="A0A6G0T4B1"/>
<dbReference type="PANTHER" id="PTHR10426:SF88">
    <property type="entry name" value="ADIPOCYTE PLASMA MEMBRANE-ASSOCIATED PROTEIN HEMOMUCIN-RELATED"/>
    <property type="match status" value="1"/>
</dbReference>
<comment type="similarity">
    <text evidence="1">Belongs to the strictosidine synthase family.</text>
</comment>
<evidence type="ECO:0000313" key="5">
    <source>
        <dbReference type="EMBL" id="KAE9525459.1"/>
    </source>
</evidence>
<dbReference type="Pfam" id="PF20067">
    <property type="entry name" value="SSL_N"/>
    <property type="match status" value="1"/>
</dbReference>